<keyword evidence="3" id="KW-1185">Reference proteome</keyword>
<dbReference type="InterPro" id="IPR010865">
    <property type="entry name" value="DUF1499"/>
</dbReference>
<dbReference type="AlphaFoldDB" id="A0A432X101"/>
<keyword evidence="1" id="KW-0812">Transmembrane</keyword>
<name>A0A432X101_9GAMM</name>
<proteinExistence type="predicted"/>
<evidence type="ECO:0000313" key="2">
    <source>
        <dbReference type="EMBL" id="RUO39886.1"/>
    </source>
</evidence>
<feature type="transmembrane region" description="Helical" evidence="1">
    <location>
        <begin position="43"/>
        <end position="61"/>
    </location>
</feature>
<dbReference type="Proteomes" id="UP000286976">
    <property type="component" value="Unassembled WGS sequence"/>
</dbReference>
<keyword evidence="1" id="KW-1133">Transmembrane helix</keyword>
<feature type="transmembrane region" description="Helical" evidence="1">
    <location>
        <begin position="66"/>
        <end position="86"/>
    </location>
</feature>
<evidence type="ECO:0000313" key="3">
    <source>
        <dbReference type="Proteomes" id="UP000286976"/>
    </source>
</evidence>
<dbReference type="OrthoDB" id="1523552at2"/>
<comment type="caution">
    <text evidence="2">The sequence shown here is derived from an EMBL/GenBank/DDBJ whole genome shotgun (WGS) entry which is preliminary data.</text>
</comment>
<evidence type="ECO:0000256" key="1">
    <source>
        <dbReference type="SAM" id="Phobius"/>
    </source>
</evidence>
<dbReference type="RefSeq" id="WP_126757771.1">
    <property type="nucleotide sequence ID" value="NZ_PIPQ01000005.1"/>
</dbReference>
<dbReference type="EMBL" id="PIPQ01000005">
    <property type="protein sequence ID" value="RUO39886.1"/>
    <property type="molecule type" value="Genomic_DNA"/>
</dbReference>
<sequence>MQKIHTLLIALGVIALLLLALSGPLYANNILELGTAFTLLRWAAYLGAAAFVANIIAYFICRPTGLIAGLTGLAIVAGGIAFYMPYSQMRVAKSVPPIHDISTDTQNPPEFIAVAPLRADAPNPLEYAGKETAEQQLRAYPDLTTYSTKESPMNLFDAALARAQEMGWDIVDSNQAEGRIEATDTTRWFGFKDDVVIRIRATDSGSELDIRSKSRVGRSDVGKNAARIREFLSEL</sequence>
<dbReference type="Pfam" id="PF07386">
    <property type="entry name" value="DUF1499"/>
    <property type="match status" value="1"/>
</dbReference>
<protein>
    <submittedName>
        <fullName evidence="2">DUF1499 domain-containing protein</fullName>
    </submittedName>
</protein>
<organism evidence="2 3">
    <name type="scientific">Aliidiomarina taiwanensis</name>
    <dbReference type="NCBI Taxonomy" id="946228"/>
    <lineage>
        <taxon>Bacteria</taxon>
        <taxon>Pseudomonadati</taxon>
        <taxon>Pseudomonadota</taxon>
        <taxon>Gammaproteobacteria</taxon>
        <taxon>Alteromonadales</taxon>
        <taxon>Idiomarinaceae</taxon>
        <taxon>Aliidiomarina</taxon>
    </lineage>
</organism>
<accession>A0A432X101</accession>
<keyword evidence="1" id="KW-0472">Membrane</keyword>
<gene>
    <name evidence="2" type="ORF">CWE15_09040</name>
</gene>
<reference evidence="2 3" key="1">
    <citation type="journal article" date="2011" name="Front. Microbiol.">
        <title>Genomic signatures of strain selection and enhancement in Bacillus atrophaeus var. globigii, a historical biowarfare simulant.</title>
        <authorList>
            <person name="Gibbons H.S."/>
            <person name="Broomall S.M."/>
            <person name="McNew L.A."/>
            <person name="Daligault H."/>
            <person name="Chapman C."/>
            <person name="Bruce D."/>
            <person name="Karavis M."/>
            <person name="Krepps M."/>
            <person name="McGregor P.A."/>
            <person name="Hong C."/>
            <person name="Park K.H."/>
            <person name="Akmal A."/>
            <person name="Feldman A."/>
            <person name="Lin J.S."/>
            <person name="Chang W.E."/>
            <person name="Higgs B.W."/>
            <person name="Demirev P."/>
            <person name="Lindquist J."/>
            <person name="Liem A."/>
            <person name="Fochler E."/>
            <person name="Read T.D."/>
            <person name="Tapia R."/>
            <person name="Johnson S."/>
            <person name="Bishop-Lilly K.A."/>
            <person name="Detter C."/>
            <person name="Han C."/>
            <person name="Sozhamannan S."/>
            <person name="Rosenzweig C.N."/>
            <person name="Skowronski E.W."/>
        </authorList>
    </citation>
    <scope>NUCLEOTIDE SEQUENCE [LARGE SCALE GENOMIC DNA]</scope>
    <source>
        <strain evidence="2 3">AIT1</strain>
    </source>
</reference>